<name>A5D1N2_PELTS</name>
<reference evidence="3" key="1">
    <citation type="journal article" date="2008" name="Genome Res.">
        <title>The genome of Pelotomaculum thermopropionicum reveals niche-associated evolution in anaerobic microbiota.</title>
        <authorList>
            <person name="Kosaka T."/>
            <person name="Kato S."/>
            <person name="Shimoyama T."/>
            <person name="Ishii S."/>
            <person name="Abe T."/>
            <person name="Watanabe K."/>
        </authorList>
    </citation>
    <scope>NUCLEOTIDE SEQUENCE [LARGE SCALE GENOMIC DNA]</scope>
    <source>
        <strain evidence="3">DSM 13744 / JCM 10971 / SI</strain>
    </source>
</reference>
<dbReference type="AlphaFoldDB" id="A5D1N2"/>
<dbReference type="EMBL" id="AP009389">
    <property type="protein sequence ID" value="BAF59869.1"/>
    <property type="molecule type" value="Genomic_DNA"/>
</dbReference>
<dbReference type="Proteomes" id="UP000006556">
    <property type="component" value="Chromosome"/>
</dbReference>
<accession>A5D1N2</accession>
<dbReference type="eggNOG" id="COG2159">
    <property type="taxonomic scope" value="Bacteria"/>
</dbReference>
<dbReference type="InterPro" id="IPR032466">
    <property type="entry name" value="Metal_Hydrolase"/>
</dbReference>
<evidence type="ECO:0000313" key="2">
    <source>
        <dbReference type="EMBL" id="BAF59869.1"/>
    </source>
</evidence>
<keyword evidence="2" id="KW-0378">Hydrolase</keyword>
<proteinExistence type="predicted"/>
<dbReference type="STRING" id="370438.PTH_1688"/>
<dbReference type="InterPro" id="IPR006680">
    <property type="entry name" value="Amidohydro-rel"/>
</dbReference>
<keyword evidence="3" id="KW-1185">Reference proteome</keyword>
<dbReference type="GO" id="GO:0016787">
    <property type="term" value="F:hydrolase activity"/>
    <property type="evidence" value="ECO:0007669"/>
    <property type="project" value="UniProtKB-KW"/>
</dbReference>
<evidence type="ECO:0000259" key="1">
    <source>
        <dbReference type="Pfam" id="PF04909"/>
    </source>
</evidence>
<dbReference type="Gene3D" id="3.20.20.140">
    <property type="entry name" value="Metal-dependent hydrolases"/>
    <property type="match status" value="1"/>
</dbReference>
<protein>
    <submittedName>
        <fullName evidence="2">Predicted metal-dependent hydrolase</fullName>
    </submittedName>
</protein>
<sequence length="290" mass="33545">MSLSISGSCSECIKPGGRQSFRFAWFFWKEWGLSGSNRALKGVDAAIMLVLDSHAHCGMTLPLERLLPFWRNAAIDGGVLFSPVEEIYDRYDSNFVDSHYYRESRQRVHSYLKKIASQHIYVFWFVWNDFRLPEKAFTGVKWHRHSNEPKYRYGSEECERFIEHICNSRLPVIIEEEFYQTLELAARFSSHTTVIIPHMGGLNGGYGRLKKAGLFENTRVYVDTALASPYEIEDFAANYGTGRIIFGSDFPFGDPDYERYKIEQIFSGKNLEKILGQNLLELLNKPEAQF</sequence>
<dbReference type="HOGENOM" id="CLU_1088723_0_0_9"/>
<dbReference type="Pfam" id="PF04909">
    <property type="entry name" value="Amidohydro_2"/>
    <property type="match status" value="1"/>
</dbReference>
<dbReference type="SUPFAM" id="SSF51556">
    <property type="entry name" value="Metallo-dependent hydrolases"/>
    <property type="match status" value="1"/>
</dbReference>
<gene>
    <name evidence="2" type="ordered locus">PTH_1688</name>
</gene>
<organism evidence="2 3">
    <name type="scientific">Pelotomaculum thermopropionicum (strain DSM 13744 / JCM 10971 / SI)</name>
    <dbReference type="NCBI Taxonomy" id="370438"/>
    <lineage>
        <taxon>Bacteria</taxon>
        <taxon>Bacillati</taxon>
        <taxon>Bacillota</taxon>
        <taxon>Clostridia</taxon>
        <taxon>Eubacteriales</taxon>
        <taxon>Desulfotomaculaceae</taxon>
        <taxon>Pelotomaculum</taxon>
    </lineage>
</organism>
<feature type="domain" description="Amidohydrolase-related" evidence="1">
    <location>
        <begin position="134"/>
        <end position="278"/>
    </location>
</feature>
<evidence type="ECO:0000313" key="3">
    <source>
        <dbReference type="Proteomes" id="UP000006556"/>
    </source>
</evidence>
<dbReference type="KEGG" id="pth:PTH_1688"/>